<dbReference type="PANTHER" id="PTHR47707:SF1">
    <property type="entry name" value="NUDIX HYDROLASE FAMILY PROTEIN"/>
    <property type="match status" value="1"/>
</dbReference>
<dbReference type="SUPFAM" id="SSF55811">
    <property type="entry name" value="Nudix"/>
    <property type="match status" value="1"/>
</dbReference>
<evidence type="ECO:0000256" key="8">
    <source>
        <dbReference type="ARBA" id="ARBA00022842"/>
    </source>
</evidence>
<evidence type="ECO:0000256" key="2">
    <source>
        <dbReference type="ARBA" id="ARBA00005582"/>
    </source>
</evidence>
<keyword evidence="7" id="KW-0378">Hydrolase</keyword>
<proteinExistence type="inferred from homology"/>
<dbReference type="CDD" id="cd03425">
    <property type="entry name" value="NUDIX_MutT_NudA_like"/>
    <property type="match status" value="1"/>
</dbReference>
<comment type="cofactor">
    <cofactor evidence="1">
        <name>Mg(2+)</name>
        <dbReference type="ChEBI" id="CHEBI:18420"/>
    </cofactor>
</comment>
<evidence type="ECO:0000256" key="7">
    <source>
        <dbReference type="ARBA" id="ARBA00022801"/>
    </source>
</evidence>
<keyword evidence="3" id="KW-0515">Mutator protein</keyword>
<evidence type="ECO:0000313" key="13">
    <source>
        <dbReference type="EMBL" id="MDF8264973.1"/>
    </source>
</evidence>
<dbReference type="InterPro" id="IPR015797">
    <property type="entry name" value="NUDIX_hydrolase-like_dom_sf"/>
</dbReference>
<name>A0ABT6C8W9_9MICO</name>
<protein>
    <recommendedName>
        <fullName evidence="11">8-oxo-dGTP diphosphatase</fullName>
        <ecNumber evidence="11">3.6.1.55</ecNumber>
    </recommendedName>
</protein>
<dbReference type="InterPro" id="IPR047127">
    <property type="entry name" value="MutT-like"/>
</dbReference>
<evidence type="ECO:0000256" key="1">
    <source>
        <dbReference type="ARBA" id="ARBA00001946"/>
    </source>
</evidence>
<dbReference type="Gene3D" id="3.90.79.10">
    <property type="entry name" value="Nucleoside Triphosphate Pyrophosphohydrolase"/>
    <property type="match status" value="1"/>
</dbReference>
<dbReference type="Pfam" id="PF00293">
    <property type="entry name" value="NUDIX"/>
    <property type="match status" value="1"/>
</dbReference>
<dbReference type="InterPro" id="IPR000086">
    <property type="entry name" value="NUDIX_hydrolase_dom"/>
</dbReference>
<keyword evidence="8" id="KW-0460">Magnesium</keyword>
<evidence type="ECO:0000259" key="12">
    <source>
        <dbReference type="PROSITE" id="PS51462"/>
    </source>
</evidence>
<feature type="domain" description="Nudix hydrolase" evidence="12">
    <location>
        <begin position="5"/>
        <end position="145"/>
    </location>
</feature>
<dbReference type="PROSITE" id="PS51462">
    <property type="entry name" value="NUDIX"/>
    <property type="match status" value="1"/>
</dbReference>
<dbReference type="InterPro" id="IPR020476">
    <property type="entry name" value="Nudix_hydrolase"/>
</dbReference>
<evidence type="ECO:0000313" key="14">
    <source>
        <dbReference type="Proteomes" id="UP001528912"/>
    </source>
</evidence>
<evidence type="ECO:0000256" key="4">
    <source>
        <dbReference type="ARBA" id="ARBA00022705"/>
    </source>
</evidence>
<evidence type="ECO:0000256" key="6">
    <source>
        <dbReference type="ARBA" id="ARBA00022763"/>
    </source>
</evidence>
<dbReference type="EMBL" id="JAROAV010000031">
    <property type="protein sequence ID" value="MDF8264973.1"/>
    <property type="molecule type" value="Genomic_DNA"/>
</dbReference>
<dbReference type="Proteomes" id="UP001528912">
    <property type="component" value="Unassembled WGS sequence"/>
</dbReference>
<evidence type="ECO:0000256" key="10">
    <source>
        <dbReference type="ARBA" id="ARBA00035861"/>
    </source>
</evidence>
<keyword evidence="6" id="KW-0227">DNA damage</keyword>
<organism evidence="13 14">
    <name type="scientific">Luteipulveratus flavus</name>
    <dbReference type="NCBI Taxonomy" id="3031728"/>
    <lineage>
        <taxon>Bacteria</taxon>
        <taxon>Bacillati</taxon>
        <taxon>Actinomycetota</taxon>
        <taxon>Actinomycetes</taxon>
        <taxon>Micrococcales</taxon>
        <taxon>Dermacoccaceae</taxon>
        <taxon>Luteipulveratus</taxon>
    </lineage>
</organism>
<gene>
    <name evidence="13" type="ORF">P4R38_12020</name>
</gene>
<comment type="caution">
    <text evidence="13">The sequence shown here is derived from an EMBL/GenBank/DDBJ whole genome shotgun (WGS) entry which is preliminary data.</text>
</comment>
<evidence type="ECO:0000256" key="9">
    <source>
        <dbReference type="ARBA" id="ARBA00023204"/>
    </source>
</evidence>
<keyword evidence="5" id="KW-0479">Metal-binding</keyword>
<keyword evidence="4" id="KW-0235">DNA replication</keyword>
<reference evidence="13 14" key="1">
    <citation type="submission" date="2023-03" db="EMBL/GenBank/DDBJ databases">
        <title>YIM 133296 draft genome.</title>
        <authorList>
            <person name="Xiong L."/>
        </authorList>
    </citation>
    <scope>NUCLEOTIDE SEQUENCE [LARGE SCALE GENOMIC DNA]</scope>
    <source>
        <strain evidence="13 14">YIM 133296</strain>
    </source>
</reference>
<comment type="similarity">
    <text evidence="2">Belongs to the Nudix hydrolase family.</text>
</comment>
<evidence type="ECO:0000256" key="11">
    <source>
        <dbReference type="ARBA" id="ARBA00038905"/>
    </source>
</evidence>
<keyword evidence="9" id="KW-0234">DNA repair</keyword>
<evidence type="ECO:0000256" key="5">
    <source>
        <dbReference type="ARBA" id="ARBA00022723"/>
    </source>
</evidence>
<keyword evidence="14" id="KW-1185">Reference proteome</keyword>
<dbReference type="PANTHER" id="PTHR47707">
    <property type="entry name" value="8-OXO-DGTP DIPHOSPHATASE"/>
    <property type="match status" value="1"/>
</dbReference>
<dbReference type="PRINTS" id="PR00502">
    <property type="entry name" value="NUDIXFAMILY"/>
</dbReference>
<sequence length="156" mass="17104">MTDVSRRLVVGAALVDDLERPTRLLAARRTEPPALAGGWELPGGKVEPGESLEQAWHRELAEELGVQVELGDRVPGPLRGDAEEGAWPLGPSYAMHVRLAVVVTGEPQPLDEHDALRWLPVAQLYDVGWLRDDRPVIEAVERWITSRSGHTSSGPN</sequence>
<comment type="catalytic activity">
    <reaction evidence="10">
        <text>8-oxo-dGTP + H2O = 8-oxo-dGMP + diphosphate + H(+)</text>
        <dbReference type="Rhea" id="RHEA:31575"/>
        <dbReference type="ChEBI" id="CHEBI:15377"/>
        <dbReference type="ChEBI" id="CHEBI:15378"/>
        <dbReference type="ChEBI" id="CHEBI:33019"/>
        <dbReference type="ChEBI" id="CHEBI:63224"/>
        <dbReference type="ChEBI" id="CHEBI:77896"/>
        <dbReference type="EC" id="3.6.1.55"/>
    </reaction>
</comment>
<accession>A0ABT6C8W9</accession>
<dbReference type="EC" id="3.6.1.55" evidence="11"/>
<evidence type="ECO:0000256" key="3">
    <source>
        <dbReference type="ARBA" id="ARBA00022457"/>
    </source>
</evidence>